<dbReference type="RefSeq" id="WP_005028062.1">
    <property type="nucleotide sequence ID" value="NZ_KE150238.1"/>
</dbReference>
<comment type="subunit">
    <text evidence="2">Homodimer.</text>
</comment>
<evidence type="ECO:0000256" key="9">
    <source>
        <dbReference type="ARBA" id="ARBA00023002"/>
    </source>
</evidence>
<dbReference type="STRING" id="563192.HMPREF0179_02245"/>
<sequence length="127" mass="14256">MTYRYQLYKCPICGTVTEIVHDGVSAMICCGKTMEVLDDREPVGTKESHMPVVEATEKGCKVSVGSKLHGMDADHLIEWAEIRTSDDTVLRKYFKAGETPVVEFPVPFDQVVFARAYCNKHGAWRAK</sequence>
<dbReference type="EMBL" id="ADCP02000001">
    <property type="protein sequence ID" value="EFV43946.1"/>
    <property type="molecule type" value="Genomic_DNA"/>
</dbReference>
<evidence type="ECO:0000256" key="11">
    <source>
        <dbReference type="ARBA" id="ARBA00024690"/>
    </source>
</evidence>
<dbReference type="OrthoDB" id="9814936at2"/>
<evidence type="ECO:0000256" key="1">
    <source>
        <dbReference type="ARBA" id="ARBA00005941"/>
    </source>
</evidence>
<evidence type="ECO:0000256" key="7">
    <source>
        <dbReference type="ARBA" id="ARBA00022723"/>
    </source>
</evidence>
<dbReference type="Proteomes" id="UP000006034">
    <property type="component" value="Unassembled WGS sequence"/>
</dbReference>
<keyword evidence="17" id="KW-1185">Reference proteome</keyword>
<gene>
    <name evidence="16" type="ORF">HMPREF0179_02245</name>
</gene>
<evidence type="ECO:0000256" key="12">
    <source>
        <dbReference type="ARBA" id="ARBA00031398"/>
    </source>
</evidence>
<dbReference type="GeneID" id="78085387"/>
<evidence type="ECO:0000256" key="5">
    <source>
        <dbReference type="ARBA" id="ARBA00022448"/>
    </source>
</evidence>
<feature type="domain" description="Desulfoferrodoxin ferrous iron-binding" evidence="14">
    <location>
        <begin position="45"/>
        <end position="126"/>
    </location>
</feature>
<evidence type="ECO:0000313" key="17">
    <source>
        <dbReference type="Proteomes" id="UP000006034"/>
    </source>
</evidence>
<evidence type="ECO:0000256" key="2">
    <source>
        <dbReference type="ARBA" id="ARBA00011738"/>
    </source>
</evidence>
<evidence type="ECO:0000313" key="16">
    <source>
        <dbReference type="EMBL" id="EFV43946.1"/>
    </source>
</evidence>
<dbReference type="Pfam" id="PF01880">
    <property type="entry name" value="Desulfoferrodox"/>
    <property type="match status" value="1"/>
</dbReference>
<dbReference type="Pfam" id="PF06397">
    <property type="entry name" value="Desulfoferrod_N"/>
    <property type="match status" value="1"/>
</dbReference>
<dbReference type="InterPro" id="IPR038094">
    <property type="entry name" value="Desulfoferrodoxin_N_sf"/>
</dbReference>
<comment type="function">
    <text evidence="11">Catalyzes the one-electron reduction of superoxide anion radical to hydrogen peroxide at a nonheme ferrous iron center. Plays a fundamental role in case of oxidative stress via its superoxide detoxification activity.</text>
</comment>
<comment type="catalytic activity">
    <reaction evidence="13">
        <text>reduced [rubredoxin] + superoxide + 2 H(+) = oxidized [rubredoxin] + H2O2</text>
        <dbReference type="Rhea" id="RHEA:21324"/>
        <dbReference type="Rhea" id="RHEA-COMP:10302"/>
        <dbReference type="Rhea" id="RHEA-COMP:10303"/>
        <dbReference type="ChEBI" id="CHEBI:15378"/>
        <dbReference type="ChEBI" id="CHEBI:16240"/>
        <dbReference type="ChEBI" id="CHEBI:18421"/>
        <dbReference type="ChEBI" id="CHEBI:29033"/>
        <dbReference type="ChEBI" id="CHEBI:29034"/>
        <dbReference type="EC" id="1.15.1.2"/>
    </reaction>
</comment>
<protein>
    <recommendedName>
        <fullName evidence="4">Desulfoferrodoxin</fullName>
        <ecNumber evidence="3">1.15.1.2</ecNumber>
    </recommendedName>
    <alternativeName>
        <fullName evidence="12">Superoxide reductase</fullName>
    </alternativeName>
</protein>
<dbReference type="InterPro" id="IPR002742">
    <property type="entry name" value="Desulfoferrodoxin_Fe-bd_dom"/>
</dbReference>
<reference evidence="16 17" key="1">
    <citation type="submission" date="2010-10" db="EMBL/GenBank/DDBJ databases">
        <authorList>
            <consortium name="The Broad Institute Genome Sequencing Platform"/>
            <person name="Ward D."/>
            <person name="Earl A."/>
            <person name="Feldgarden M."/>
            <person name="Young S.K."/>
            <person name="Gargeya S."/>
            <person name="Zeng Q."/>
            <person name="Alvarado L."/>
            <person name="Berlin A."/>
            <person name="Bochicchio J."/>
            <person name="Chapman S.B."/>
            <person name="Chen Z."/>
            <person name="Freedman E."/>
            <person name="Gellesch M."/>
            <person name="Goldberg J."/>
            <person name="Griggs A."/>
            <person name="Gujja S."/>
            <person name="Heilman E."/>
            <person name="Heiman D."/>
            <person name="Howarth C."/>
            <person name="Mehta T."/>
            <person name="Neiman D."/>
            <person name="Pearson M."/>
            <person name="Roberts A."/>
            <person name="Saif S."/>
            <person name="Shea T."/>
            <person name="Shenoy N."/>
            <person name="Sisk P."/>
            <person name="Stolte C."/>
            <person name="Sykes S."/>
            <person name="White J."/>
            <person name="Yandava C."/>
            <person name="Allen-Vercoe E."/>
            <person name="Sibley C."/>
            <person name="Ambrose C.E."/>
            <person name="Strauss J."/>
            <person name="Daigneault M."/>
            <person name="Haas B."/>
            <person name="Nusbaum C."/>
            <person name="Birren B."/>
        </authorList>
    </citation>
    <scope>NUCLEOTIDE SEQUENCE [LARGE SCALE GENOMIC DNA]</scope>
    <source>
        <strain evidence="16 17">3_1_6</strain>
    </source>
</reference>
<proteinExistence type="inferred from homology"/>
<dbReference type="PANTHER" id="PTHR36541:SF1">
    <property type="entry name" value="SUPEROXIDE REDUCTASE-RELATED"/>
    <property type="match status" value="1"/>
</dbReference>
<dbReference type="GO" id="GO:0050605">
    <property type="term" value="F:superoxide reductase activity"/>
    <property type="evidence" value="ECO:0007669"/>
    <property type="project" value="UniProtKB-EC"/>
</dbReference>
<dbReference type="SUPFAM" id="SSF57802">
    <property type="entry name" value="Rubredoxin-like"/>
    <property type="match status" value="1"/>
</dbReference>
<name>E5Y7T0_BILW3</name>
<evidence type="ECO:0000256" key="8">
    <source>
        <dbReference type="ARBA" id="ARBA00022982"/>
    </source>
</evidence>
<evidence type="ECO:0000256" key="4">
    <source>
        <dbReference type="ARBA" id="ARBA00014839"/>
    </source>
</evidence>
<evidence type="ECO:0000256" key="6">
    <source>
        <dbReference type="ARBA" id="ARBA00022575"/>
    </source>
</evidence>
<keyword evidence="7" id="KW-0479">Metal-binding</keyword>
<evidence type="ECO:0000256" key="10">
    <source>
        <dbReference type="ARBA" id="ARBA00023004"/>
    </source>
</evidence>
<keyword evidence="5" id="KW-0813">Transport</keyword>
<dbReference type="Gene3D" id="2.20.28.100">
    <property type="entry name" value="Desulphoferrodoxin, N-terminal domain"/>
    <property type="match status" value="1"/>
</dbReference>
<dbReference type="EC" id="1.15.1.2" evidence="3"/>
<reference evidence="16 17" key="2">
    <citation type="submission" date="2013-04" db="EMBL/GenBank/DDBJ databases">
        <title>The Genome Sequence of Bilophila wadsworthia 3_1_6.</title>
        <authorList>
            <consortium name="The Broad Institute Genomics Platform"/>
            <person name="Earl A."/>
            <person name="Ward D."/>
            <person name="Feldgarden M."/>
            <person name="Gevers D."/>
            <person name="Sibley C."/>
            <person name="Strauss J."/>
            <person name="Allen-Vercoe E."/>
            <person name="Walker B."/>
            <person name="Young S."/>
            <person name="Zeng Q."/>
            <person name="Gargeya S."/>
            <person name="Fitzgerald M."/>
            <person name="Haas B."/>
            <person name="Abouelleil A."/>
            <person name="Allen A.W."/>
            <person name="Alvarado L."/>
            <person name="Arachchi H.M."/>
            <person name="Berlin A.M."/>
            <person name="Chapman S.B."/>
            <person name="Gainer-Dewar J."/>
            <person name="Goldberg J."/>
            <person name="Griggs A."/>
            <person name="Gujja S."/>
            <person name="Hansen M."/>
            <person name="Howarth C."/>
            <person name="Imamovic A."/>
            <person name="Ireland A."/>
            <person name="Larimer J."/>
            <person name="McCowan C."/>
            <person name="Murphy C."/>
            <person name="Pearson M."/>
            <person name="Poon T.W."/>
            <person name="Priest M."/>
            <person name="Roberts A."/>
            <person name="Saif S."/>
            <person name="Shea T."/>
            <person name="Sisk P."/>
            <person name="Sykes S."/>
            <person name="Wortman J."/>
            <person name="Nusbaum C."/>
            <person name="Birren B."/>
        </authorList>
    </citation>
    <scope>NUCLEOTIDE SEQUENCE [LARGE SCALE GENOMIC DNA]</scope>
    <source>
        <strain evidence="16 17">3_1_6</strain>
    </source>
</reference>
<keyword evidence="10" id="KW-0408">Iron</keyword>
<comment type="caution">
    <text evidence="16">The sequence shown here is derived from an EMBL/GenBank/DDBJ whole genome shotgun (WGS) entry which is preliminary data.</text>
</comment>
<keyword evidence="6" id="KW-0216">Detoxification</keyword>
<dbReference type="NCBIfam" id="TIGR00319">
    <property type="entry name" value="desulf_FeS4"/>
    <property type="match status" value="1"/>
</dbReference>
<dbReference type="Gene3D" id="2.60.40.730">
    <property type="entry name" value="SOR catalytic domain"/>
    <property type="match status" value="1"/>
</dbReference>
<dbReference type="InterPro" id="IPR036073">
    <property type="entry name" value="Desulfoferrodoxin_Fe-bd_dom_sf"/>
</dbReference>
<feature type="domain" description="Desulfoferrodoxin N-terminal" evidence="15">
    <location>
        <begin position="4"/>
        <end position="36"/>
    </location>
</feature>
<keyword evidence="8" id="KW-0249">Electron transport</keyword>
<dbReference type="InterPro" id="IPR051233">
    <property type="entry name" value="Desulfoferrodoxin_SOR"/>
</dbReference>
<keyword evidence="9" id="KW-0560">Oxidoreductase</keyword>
<dbReference type="SUPFAM" id="SSF49367">
    <property type="entry name" value="Superoxide reductase-like"/>
    <property type="match status" value="1"/>
</dbReference>
<dbReference type="GO" id="GO:0005506">
    <property type="term" value="F:iron ion binding"/>
    <property type="evidence" value="ECO:0007669"/>
    <property type="project" value="InterPro"/>
</dbReference>
<evidence type="ECO:0000259" key="15">
    <source>
        <dbReference type="Pfam" id="PF06397"/>
    </source>
</evidence>
<dbReference type="HOGENOM" id="CLU_118960_1_0_7"/>
<evidence type="ECO:0000256" key="13">
    <source>
        <dbReference type="ARBA" id="ARBA00047448"/>
    </source>
</evidence>
<comment type="similarity">
    <text evidence="1">Belongs to the desulfoferrodoxin family.</text>
</comment>
<dbReference type="AlphaFoldDB" id="E5Y7T0"/>
<dbReference type="eggNOG" id="COG2033">
    <property type="taxonomic scope" value="Bacteria"/>
</dbReference>
<dbReference type="PANTHER" id="PTHR36541">
    <property type="entry name" value="SUPEROXIDE REDUCTASE-RELATED"/>
    <property type="match status" value="1"/>
</dbReference>
<dbReference type="InterPro" id="IPR004462">
    <property type="entry name" value="Desulfoferrodoxin_N"/>
</dbReference>
<accession>E5Y7T0</accession>
<evidence type="ECO:0000256" key="3">
    <source>
        <dbReference type="ARBA" id="ARBA00012679"/>
    </source>
</evidence>
<organism evidence="16 17">
    <name type="scientific">Bilophila wadsworthia (strain 3_1_6)</name>
    <dbReference type="NCBI Taxonomy" id="563192"/>
    <lineage>
        <taxon>Bacteria</taxon>
        <taxon>Pseudomonadati</taxon>
        <taxon>Thermodesulfobacteriota</taxon>
        <taxon>Desulfovibrionia</taxon>
        <taxon>Desulfovibrionales</taxon>
        <taxon>Desulfovibrionaceae</taxon>
        <taxon>Bilophila</taxon>
    </lineage>
</organism>
<evidence type="ECO:0000259" key="14">
    <source>
        <dbReference type="Pfam" id="PF01880"/>
    </source>
</evidence>